<dbReference type="Pfam" id="PF00535">
    <property type="entry name" value="Glycos_transf_2"/>
    <property type="match status" value="1"/>
</dbReference>
<dbReference type="EMBL" id="CP035806">
    <property type="protein sequence ID" value="QBE49411.1"/>
    <property type="molecule type" value="Genomic_DNA"/>
</dbReference>
<organism evidence="6 7">
    <name type="scientific">Leucobacter triazinivorans</name>
    <dbReference type="NCBI Taxonomy" id="1784719"/>
    <lineage>
        <taxon>Bacteria</taxon>
        <taxon>Bacillati</taxon>
        <taxon>Actinomycetota</taxon>
        <taxon>Actinomycetes</taxon>
        <taxon>Micrococcales</taxon>
        <taxon>Microbacteriaceae</taxon>
        <taxon>Leucobacter</taxon>
    </lineage>
</organism>
<evidence type="ECO:0000256" key="4">
    <source>
        <dbReference type="ARBA" id="ARBA00022679"/>
    </source>
</evidence>
<dbReference type="AlphaFoldDB" id="A0A4P6KH53"/>
<gene>
    <name evidence="6" type="ORF">EVS81_11660</name>
</gene>
<evidence type="ECO:0000313" key="7">
    <source>
        <dbReference type="Proteomes" id="UP000289260"/>
    </source>
</evidence>
<keyword evidence="7" id="KW-1185">Reference proteome</keyword>
<dbReference type="RefSeq" id="WP_130110538.1">
    <property type="nucleotide sequence ID" value="NZ_CP035806.1"/>
</dbReference>
<name>A0A4P6KH53_9MICO</name>
<reference evidence="6 7" key="1">
    <citation type="submission" date="2019-02" db="EMBL/GenBank/DDBJ databases">
        <authorList>
            <person name="Sun L."/>
            <person name="Pan D."/>
            <person name="Wu X."/>
        </authorList>
    </citation>
    <scope>NUCLEOTIDE SEQUENCE [LARGE SCALE GENOMIC DNA]</scope>
    <source>
        <strain evidence="6 7">JW-1</strain>
    </source>
</reference>
<keyword evidence="3" id="KW-0328">Glycosyltransferase</keyword>
<evidence type="ECO:0000259" key="5">
    <source>
        <dbReference type="Pfam" id="PF00535"/>
    </source>
</evidence>
<evidence type="ECO:0000256" key="3">
    <source>
        <dbReference type="ARBA" id="ARBA00022676"/>
    </source>
</evidence>
<feature type="domain" description="Glycosyltransferase 2-like" evidence="5">
    <location>
        <begin position="5"/>
        <end position="116"/>
    </location>
</feature>
<comment type="pathway">
    <text evidence="1">Cell wall biogenesis; cell wall polysaccharide biosynthesis.</text>
</comment>
<evidence type="ECO:0000256" key="1">
    <source>
        <dbReference type="ARBA" id="ARBA00004776"/>
    </source>
</evidence>
<dbReference type="InterPro" id="IPR001173">
    <property type="entry name" value="Glyco_trans_2-like"/>
</dbReference>
<comment type="similarity">
    <text evidence="2">Belongs to the glycosyltransferase 2 family.</text>
</comment>
<protein>
    <submittedName>
        <fullName evidence="6">Glycosyltransferase</fullName>
    </submittedName>
</protein>
<sequence length="324" mass="35980">MRVTAVLVAYNRRDLLRESLAALAAQSRPVDRLVVVDNASDDGSAEAAAELLEHWGERARLLRLTTNTGGAGGFAAGIAAAVAEDDTDWVWVMDDDTVPGPDALAEALAVHERYAATGQDDLAVMGSRVVWTDGADHPMNTPKAKIRASADERARAAEVGCMEIRSISFVSAFLRAARVREIGLPIADYFLWNDDFEYSARLLRGARGLFVPGSVVTHKTAKRGSSDQDPGPRFYFEVRNKLWVFRRSRALHGWEKALYAAATARRWLRTFLASSDRAQLRDCLRRGWCDGWLRAPRPTRMVLRDTGVPVDVMVEVERLSKLER</sequence>
<proteinExistence type="inferred from homology"/>
<dbReference type="SUPFAM" id="SSF53448">
    <property type="entry name" value="Nucleotide-diphospho-sugar transferases"/>
    <property type="match status" value="1"/>
</dbReference>
<dbReference type="Gene3D" id="3.90.550.10">
    <property type="entry name" value="Spore Coat Polysaccharide Biosynthesis Protein SpsA, Chain A"/>
    <property type="match status" value="1"/>
</dbReference>
<dbReference type="KEGG" id="ltr:EVS81_11660"/>
<dbReference type="OrthoDB" id="7665907at2"/>
<dbReference type="PANTHER" id="PTHR43179:SF12">
    <property type="entry name" value="GALACTOFURANOSYLTRANSFERASE GLFT2"/>
    <property type="match status" value="1"/>
</dbReference>
<dbReference type="PANTHER" id="PTHR43179">
    <property type="entry name" value="RHAMNOSYLTRANSFERASE WBBL"/>
    <property type="match status" value="1"/>
</dbReference>
<dbReference type="Proteomes" id="UP000289260">
    <property type="component" value="Chromosome"/>
</dbReference>
<accession>A0A4P6KH53</accession>
<dbReference type="InterPro" id="IPR029044">
    <property type="entry name" value="Nucleotide-diphossugar_trans"/>
</dbReference>
<evidence type="ECO:0000313" key="6">
    <source>
        <dbReference type="EMBL" id="QBE49411.1"/>
    </source>
</evidence>
<dbReference type="GO" id="GO:0016757">
    <property type="term" value="F:glycosyltransferase activity"/>
    <property type="evidence" value="ECO:0007669"/>
    <property type="project" value="UniProtKB-KW"/>
</dbReference>
<evidence type="ECO:0000256" key="2">
    <source>
        <dbReference type="ARBA" id="ARBA00006739"/>
    </source>
</evidence>
<keyword evidence="4 6" id="KW-0808">Transferase</keyword>